<accession>A0ABQ6Q0H2</accession>
<evidence type="ECO:0000313" key="1">
    <source>
        <dbReference type="EMBL" id="GMQ33709.1"/>
    </source>
</evidence>
<protein>
    <recommendedName>
        <fullName evidence="3">DUF4136 domain-containing protein</fullName>
    </recommendedName>
</protein>
<dbReference type="EMBL" id="BTPE01000006">
    <property type="protein sequence ID" value="GMQ33709.1"/>
    <property type="molecule type" value="Genomic_DNA"/>
</dbReference>
<sequence length="206" mass="22278">MNSKNLSTILFCVFLTVSFIGLGNYSVFAQSSWKSPTYQKEAYRKVIVLAKTTNPGAKRMLEDETVAELQANGIQAIPAYSNFSEADLVSEETFMVKANQLEADALLVYTFNNPTTEYKNSPQVNASIGVPVRVGIFSGFLGTSVPVAGGPKQVQKFSGTVLFYNKQGPDMQWSLNIGGKIGSDSAKQARSVAKNAVKAALRDGIF</sequence>
<keyword evidence="2" id="KW-1185">Reference proteome</keyword>
<reference evidence="1 2" key="1">
    <citation type="submission" date="2023-08" db="EMBL/GenBank/DDBJ databases">
        <title>Draft genome sequence of Algoriphagus taiwanensis.</title>
        <authorList>
            <person name="Takatani N."/>
            <person name="Hosokawa M."/>
            <person name="Sawabe T."/>
        </authorList>
    </citation>
    <scope>NUCLEOTIDE SEQUENCE [LARGE SCALE GENOMIC DNA]</scope>
    <source>
        <strain evidence="1 2">JCM 19755</strain>
    </source>
</reference>
<dbReference type="Proteomes" id="UP001307705">
    <property type="component" value="Unassembled WGS sequence"/>
</dbReference>
<organism evidence="1 2">
    <name type="scientific">Algoriphagus taiwanensis</name>
    <dbReference type="NCBI Taxonomy" id="1445656"/>
    <lineage>
        <taxon>Bacteria</taxon>
        <taxon>Pseudomonadati</taxon>
        <taxon>Bacteroidota</taxon>
        <taxon>Cytophagia</taxon>
        <taxon>Cytophagales</taxon>
        <taxon>Cyclobacteriaceae</taxon>
        <taxon>Algoriphagus</taxon>
    </lineage>
</organism>
<evidence type="ECO:0008006" key="3">
    <source>
        <dbReference type="Google" id="ProtNLM"/>
    </source>
</evidence>
<name>A0ABQ6Q0H2_9BACT</name>
<gene>
    <name evidence="1" type="ORF">Ataiwa_19810</name>
</gene>
<comment type="caution">
    <text evidence="1">The sequence shown here is derived from an EMBL/GenBank/DDBJ whole genome shotgun (WGS) entry which is preliminary data.</text>
</comment>
<dbReference type="RefSeq" id="WP_338228530.1">
    <property type="nucleotide sequence ID" value="NZ_BTPE01000006.1"/>
</dbReference>
<evidence type="ECO:0000313" key="2">
    <source>
        <dbReference type="Proteomes" id="UP001307705"/>
    </source>
</evidence>
<proteinExistence type="predicted"/>